<accession>A0A4P9WB73</accession>
<keyword evidence="2" id="KW-1185">Reference proteome</keyword>
<name>A0A4P9WB73_9FUNG</name>
<protein>
    <recommendedName>
        <fullName evidence="3">F-box domain-containing protein</fullName>
    </recommendedName>
</protein>
<evidence type="ECO:0008006" key="3">
    <source>
        <dbReference type="Google" id="ProtNLM"/>
    </source>
</evidence>
<dbReference type="EMBL" id="KZ996062">
    <property type="protein sequence ID" value="RKO89492.1"/>
    <property type="molecule type" value="Genomic_DNA"/>
</dbReference>
<dbReference type="InterPro" id="IPR032675">
    <property type="entry name" value="LRR_dom_sf"/>
</dbReference>
<evidence type="ECO:0000313" key="2">
    <source>
        <dbReference type="Proteomes" id="UP000269721"/>
    </source>
</evidence>
<reference evidence="2" key="1">
    <citation type="journal article" date="2018" name="Nat. Microbiol.">
        <title>Leveraging single-cell genomics to expand the fungal tree of life.</title>
        <authorList>
            <person name="Ahrendt S.R."/>
            <person name="Quandt C.A."/>
            <person name="Ciobanu D."/>
            <person name="Clum A."/>
            <person name="Salamov A."/>
            <person name="Andreopoulos B."/>
            <person name="Cheng J.F."/>
            <person name="Woyke T."/>
            <person name="Pelin A."/>
            <person name="Henrissat B."/>
            <person name="Reynolds N.K."/>
            <person name="Benny G.L."/>
            <person name="Smith M.E."/>
            <person name="James T.Y."/>
            <person name="Grigoriev I.V."/>
        </authorList>
    </citation>
    <scope>NUCLEOTIDE SEQUENCE [LARGE SCALE GENOMIC DNA]</scope>
</reference>
<proteinExistence type="predicted"/>
<organism evidence="1 2">
    <name type="scientific">Blyttiomyces helicus</name>
    <dbReference type="NCBI Taxonomy" id="388810"/>
    <lineage>
        <taxon>Eukaryota</taxon>
        <taxon>Fungi</taxon>
        <taxon>Fungi incertae sedis</taxon>
        <taxon>Chytridiomycota</taxon>
        <taxon>Chytridiomycota incertae sedis</taxon>
        <taxon>Chytridiomycetes</taxon>
        <taxon>Chytridiomycetes incertae sedis</taxon>
        <taxon>Blyttiomyces</taxon>
    </lineage>
</organism>
<evidence type="ECO:0000313" key="1">
    <source>
        <dbReference type="EMBL" id="RKO89492.1"/>
    </source>
</evidence>
<dbReference type="Gene3D" id="3.80.10.10">
    <property type="entry name" value="Ribonuclease Inhibitor"/>
    <property type="match status" value="1"/>
</dbReference>
<dbReference type="SUPFAM" id="SSF52047">
    <property type="entry name" value="RNI-like"/>
    <property type="match status" value="1"/>
</dbReference>
<dbReference type="Proteomes" id="UP000269721">
    <property type="component" value="Unassembled WGS sequence"/>
</dbReference>
<gene>
    <name evidence="1" type="ORF">BDK51DRAFT_40466</name>
</gene>
<sequence>MLFNTIELDTSTSVGKLVLAATLWEHRLGKDYATSPPTRLLKIRSTVAILAIPSSIHPLFANVRTLEISHSIQETRIPMTNLGLLLAAFPRLTSFKLTNARILAGLEVLELRPHQFPAIVRAVSRMFAALGPRLRKLVVTGTDVSDMQPGACPNLETLEIIDDAIYPSIVYSGVMQQLFRSKNAQIAPAIRVFTFRKVLTSSMGLFMRPHSILPVLSNVEELNVYGENLGGSTLAFPNPTGLLGVLLLRDRPLTVLRVVRSECRATTFLSLLKHRGSRLRVLYLRDSAWPTPEVVDCLARHAPELEEFWFAGCSGLDSSWALLDTLKAGCPELEWFAPLPWTPGVLLQGVRGEHD</sequence>
<dbReference type="AlphaFoldDB" id="A0A4P9WB73"/>